<feature type="non-terminal residue" evidence="2">
    <location>
        <position position="90"/>
    </location>
</feature>
<protein>
    <submittedName>
        <fullName evidence="2">Uncharacterized protein</fullName>
    </submittedName>
</protein>
<feature type="compositionally biased region" description="Polar residues" evidence="1">
    <location>
        <begin position="79"/>
        <end position="90"/>
    </location>
</feature>
<sequence length="90" mass="10028">MWEDVRRCRAMSGDVRLMCAMYKLNAGNLERNFASFSSSTMRFILASVHVLLGLFALSGARPTPPDESETKNSLEIPRSTESNSPTDVMK</sequence>
<gene>
    <name evidence="2" type="ORF">F5878DRAFT_728345</name>
</gene>
<keyword evidence="3" id="KW-1185">Reference proteome</keyword>
<evidence type="ECO:0000313" key="2">
    <source>
        <dbReference type="EMBL" id="KAJ3834243.1"/>
    </source>
</evidence>
<name>A0AA38P0W2_9AGAR</name>
<dbReference type="EMBL" id="MU806560">
    <property type="protein sequence ID" value="KAJ3834243.1"/>
    <property type="molecule type" value="Genomic_DNA"/>
</dbReference>
<evidence type="ECO:0000256" key="1">
    <source>
        <dbReference type="SAM" id="MobiDB-lite"/>
    </source>
</evidence>
<evidence type="ECO:0000313" key="3">
    <source>
        <dbReference type="Proteomes" id="UP001163846"/>
    </source>
</evidence>
<organism evidence="2 3">
    <name type="scientific">Lentinula raphanica</name>
    <dbReference type="NCBI Taxonomy" id="153919"/>
    <lineage>
        <taxon>Eukaryota</taxon>
        <taxon>Fungi</taxon>
        <taxon>Dikarya</taxon>
        <taxon>Basidiomycota</taxon>
        <taxon>Agaricomycotina</taxon>
        <taxon>Agaricomycetes</taxon>
        <taxon>Agaricomycetidae</taxon>
        <taxon>Agaricales</taxon>
        <taxon>Marasmiineae</taxon>
        <taxon>Omphalotaceae</taxon>
        <taxon>Lentinula</taxon>
    </lineage>
</organism>
<dbReference type="Proteomes" id="UP001163846">
    <property type="component" value="Unassembled WGS sequence"/>
</dbReference>
<dbReference type="AlphaFoldDB" id="A0AA38P0W2"/>
<proteinExistence type="predicted"/>
<accession>A0AA38P0W2</accession>
<comment type="caution">
    <text evidence="2">The sequence shown here is derived from an EMBL/GenBank/DDBJ whole genome shotgun (WGS) entry which is preliminary data.</text>
</comment>
<feature type="region of interest" description="Disordered" evidence="1">
    <location>
        <begin position="59"/>
        <end position="90"/>
    </location>
</feature>
<reference evidence="2" key="1">
    <citation type="submission" date="2022-08" db="EMBL/GenBank/DDBJ databases">
        <authorList>
            <consortium name="DOE Joint Genome Institute"/>
            <person name="Min B."/>
            <person name="Riley R."/>
            <person name="Sierra-Patev S."/>
            <person name="Naranjo-Ortiz M."/>
            <person name="Looney B."/>
            <person name="Konkel Z."/>
            <person name="Slot J.C."/>
            <person name="Sakamoto Y."/>
            <person name="Steenwyk J.L."/>
            <person name="Rokas A."/>
            <person name="Carro J."/>
            <person name="Camarero S."/>
            <person name="Ferreira P."/>
            <person name="Molpeceres G."/>
            <person name="Ruiz-Duenas F.J."/>
            <person name="Serrano A."/>
            <person name="Henrissat B."/>
            <person name="Drula E."/>
            <person name="Hughes K.W."/>
            <person name="Mata J.L."/>
            <person name="Ishikawa N.K."/>
            <person name="Vargas-Isla R."/>
            <person name="Ushijima S."/>
            <person name="Smith C.A."/>
            <person name="Ahrendt S."/>
            <person name="Andreopoulos W."/>
            <person name="He G."/>
            <person name="Labutti K."/>
            <person name="Lipzen A."/>
            <person name="Ng V."/>
            <person name="Sandor L."/>
            <person name="Barry K."/>
            <person name="Martinez A.T."/>
            <person name="Xiao Y."/>
            <person name="Gibbons J.G."/>
            <person name="Terashima K."/>
            <person name="Hibbett D.S."/>
            <person name="Grigoriev I.V."/>
        </authorList>
    </citation>
    <scope>NUCLEOTIDE SEQUENCE</scope>
    <source>
        <strain evidence="2">TFB9207</strain>
    </source>
</reference>